<dbReference type="InterPro" id="IPR056303">
    <property type="entry name" value="AMIN-like"/>
</dbReference>
<dbReference type="AlphaFoldDB" id="A0A1I2GD01"/>
<feature type="domain" description="AMIN-like" evidence="2">
    <location>
        <begin position="70"/>
        <end position="200"/>
    </location>
</feature>
<evidence type="ECO:0000313" key="3">
    <source>
        <dbReference type="EMBL" id="SFF14807.1"/>
    </source>
</evidence>
<feature type="domain" description="AMIN-like" evidence="2">
    <location>
        <begin position="229"/>
        <end position="356"/>
    </location>
</feature>
<reference evidence="4" key="1">
    <citation type="submission" date="2016-10" db="EMBL/GenBank/DDBJ databases">
        <authorList>
            <person name="Varghese N."/>
            <person name="Submissions S."/>
        </authorList>
    </citation>
    <scope>NUCLEOTIDE SEQUENCE [LARGE SCALE GENOMIC DNA]</scope>
    <source>
        <strain evidence="4">DSM 46838</strain>
    </source>
</reference>
<keyword evidence="4" id="KW-1185">Reference proteome</keyword>
<gene>
    <name evidence="3" type="ORF">SAMN05216574_109110</name>
</gene>
<evidence type="ECO:0000313" key="4">
    <source>
        <dbReference type="Proteomes" id="UP000198589"/>
    </source>
</evidence>
<feature type="compositionally biased region" description="Low complexity" evidence="1">
    <location>
        <begin position="26"/>
        <end position="41"/>
    </location>
</feature>
<dbReference type="OrthoDB" id="3393679at2"/>
<evidence type="ECO:0000256" key="1">
    <source>
        <dbReference type="SAM" id="MobiDB-lite"/>
    </source>
</evidence>
<accession>A0A1I2GD01</accession>
<dbReference type="RefSeq" id="WP_092199145.1">
    <property type="nucleotide sequence ID" value="NZ_FOND01000009.1"/>
</dbReference>
<organism evidence="3 4">
    <name type="scientific">Blastococcus tunisiensis</name>
    <dbReference type="NCBI Taxonomy" id="1798228"/>
    <lineage>
        <taxon>Bacteria</taxon>
        <taxon>Bacillati</taxon>
        <taxon>Actinomycetota</taxon>
        <taxon>Actinomycetes</taxon>
        <taxon>Geodermatophilales</taxon>
        <taxon>Geodermatophilaceae</taxon>
        <taxon>Blastococcus</taxon>
    </lineage>
</organism>
<dbReference type="Proteomes" id="UP000198589">
    <property type="component" value="Unassembled WGS sequence"/>
</dbReference>
<dbReference type="Pfam" id="PF24837">
    <property type="entry name" value="AMIN-like"/>
    <property type="match status" value="2"/>
</dbReference>
<name>A0A1I2GD01_9ACTN</name>
<dbReference type="EMBL" id="FOND01000009">
    <property type="protein sequence ID" value="SFF14807.1"/>
    <property type="molecule type" value="Genomic_DNA"/>
</dbReference>
<proteinExistence type="predicted"/>
<sequence length="515" mass="53233">MRRLAAGICATLLLAACTGEDRPSSDSDGGASPSTGAGPSDEQALEPVGDPDTAAVQGGGFPGEGPPVAHLTDVRVAGHDGFDRVVLEFEGEQVPSYRVSYVQPPLTEDASGRPVDVAGSAFLELRASPASAVDLSGEQPEQTYDGPDRIEPPEGGVVTDLVSTGDVEANLAWTVGLADRVPFGVAALADPSRLVVDLLHAPDAPGGLEPVADGDTAESIAAGDGPPVALTDVRLGAHAGFDRIVFELAGEGEAGWQVGYTDEPQAQGSGAPVEVPGEAVLGITLTNIALPGDAPEGVSTWEGPDRQAIAGATVLDTLVEDTLFEGRHTFFAGLDGRRPFAVGLLTDPQRIVVDVLAEEPAAPEPLSQRCESPEGFSIAYPESWSVNSGETVPECTRFAPEQFTVPPNTDARVGAVTASVEPVPFDRVTAPGPGQELSRTETTVDGRAAVRTERVSAGEGLYPEGVRTTSYAVDLPAGDDGPRTLVVNTIGLPQFDYARNVPVLDRMIGTVTITP</sequence>
<feature type="region of interest" description="Disordered" evidence="1">
    <location>
        <begin position="18"/>
        <end position="68"/>
    </location>
</feature>
<dbReference type="PROSITE" id="PS51257">
    <property type="entry name" value="PROKAR_LIPOPROTEIN"/>
    <property type="match status" value="1"/>
</dbReference>
<feature type="region of interest" description="Disordered" evidence="1">
    <location>
        <begin position="131"/>
        <end position="152"/>
    </location>
</feature>
<protein>
    <recommendedName>
        <fullName evidence="2">AMIN-like domain-containing protein</fullName>
    </recommendedName>
</protein>
<dbReference type="STRING" id="1798228.SAMN05216574_109110"/>
<evidence type="ECO:0000259" key="2">
    <source>
        <dbReference type="Pfam" id="PF24837"/>
    </source>
</evidence>